<organism evidence="1 2">
    <name type="scientific">Protopolystoma xenopodis</name>
    <dbReference type="NCBI Taxonomy" id="117903"/>
    <lineage>
        <taxon>Eukaryota</taxon>
        <taxon>Metazoa</taxon>
        <taxon>Spiralia</taxon>
        <taxon>Lophotrochozoa</taxon>
        <taxon>Platyhelminthes</taxon>
        <taxon>Monogenea</taxon>
        <taxon>Polyopisthocotylea</taxon>
        <taxon>Polystomatidea</taxon>
        <taxon>Polystomatidae</taxon>
        <taxon>Protopolystoma</taxon>
    </lineage>
</organism>
<proteinExistence type="predicted"/>
<evidence type="ECO:0000313" key="2">
    <source>
        <dbReference type="Proteomes" id="UP000784294"/>
    </source>
</evidence>
<protein>
    <submittedName>
        <fullName evidence="1">Uncharacterized protein</fullName>
    </submittedName>
</protein>
<dbReference type="Proteomes" id="UP000784294">
    <property type="component" value="Unassembled WGS sequence"/>
</dbReference>
<name>A0A448XFH0_9PLAT</name>
<comment type="caution">
    <text evidence="1">The sequence shown here is derived from an EMBL/GenBank/DDBJ whole genome shotgun (WGS) entry which is preliminary data.</text>
</comment>
<accession>A0A448XFH0</accession>
<dbReference type="AlphaFoldDB" id="A0A448XFH0"/>
<dbReference type="EMBL" id="CAAALY010249442">
    <property type="protein sequence ID" value="VEL35271.1"/>
    <property type="molecule type" value="Genomic_DNA"/>
</dbReference>
<keyword evidence="2" id="KW-1185">Reference proteome</keyword>
<reference evidence="1" key="1">
    <citation type="submission" date="2018-11" db="EMBL/GenBank/DDBJ databases">
        <authorList>
            <consortium name="Pathogen Informatics"/>
        </authorList>
    </citation>
    <scope>NUCLEOTIDE SEQUENCE</scope>
</reference>
<sequence>MAVHQTNLQTEYVRHVLFYLPPISSGHRAALNASLESSTMKSILPEDELERRRLFAEQMMRAIEARIQTKHWQAVKGYLVVGLEFYKS</sequence>
<gene>
    <name evidence="1" type="ORF">PXEA_LOCUS28711</name>
</gene>
<evidence type="ECO:0000313" key="1">
    <source>
        <dbReference type="EMBL" id="VEL35271.1"/>
    </source>
</evidence>